<evidence type="ECO:0000259" key="1">
    <source>
        <dbReference type="Pfam" id="PF00391"/>
    </source>
</evidence>
<dbReference type="Pfam" id="PF00391">
    <property type="entry name" value="PEP-utilizers"/>
    <property type="match status" value="1"/>
</dbReference>
<protein>
    <submittedName>
        <fullName evidence="2">Prodigiosin synthesizing transferase PigC</fullName>
        <ecNumber evidence="2">6.4.-.-</ecNumber>
    </submittedName>
</protein>
<accession>A0A5S9R4H3</accession>
<organism evidence="2 3">
    <name type="scientific">Mycolicibacterium vanbaalenii</name>
    <name type="common">Mycobacterium vanbaalenii</name>
    <dbReference type="NCBI Taxonomy" id="110539"/>
    <lineage>
        <taxon>Bacteria</taxon>
        <taxon>Bacillati</taxon>
        <taxon>Actinomycetota</taxon>
        <taxon>Actinomycetes</taxon>
        <taxon>Mycobacteriales</taxon>
        <taxon>Mycobacteriaceae</taxon>
        <taxon>Mycolicibacterium</taxon>
    </lineage>
</organism>
<keyword evidence="3" id="KW-1185">Reference proteome</keyword>
<sequence>MDVTKPWVVDNELSIRWPVYTRANAAEVSGTVATPLFWTMIGGAAIEAQWQRALAEFGAFDVGEFRPDAIDIQGLVHGYVYLNLSHARTFGARMPGATPDLMDRTYLGDVKAPSYVPHPDDDRPEFAKRILATIDRVMAETSRPDLEEHRQLAEKLRAERPDLGTLRDDELLARQRTIMRQTYAPTFLRTHLRMIYEGSVVAGALDQALIPLGDPTLAVTLTSGLGSIASAAPNEAMWTLSRMIRESITLTAEFDFGPVELEMRLRDSGAPEARAFMTGFDDLLYRFGSRSTQEWEANAKTWESFPAIPLGMIDRMRLQPEEKNPAAQGRRLRAERDQAMAHVRTQLVDEPDQLRALEAAVRSVVLYSTAREQSKTNTVRVLHEARLPMVELGRRYAALGHFRRPDDIVMFREGELDGLIADPGGFADLVAERWAWFDELSEVEPPFIIETGNVPPITTWVRRKDPVIDVAVAGDVLTGLPACSGVATGVARVINDPEDAGDLEPGEVLVAPLTDPGWTPIFTSAEAVVVNVGSAMSHAAIVSRELGIPCVLGVKNATKRIVDGTVVTVDGAAGTVTVH</sequence>
<dbReference type="GO" id="GO:0016772">
    <property type="term" value="F:transferase activity, transferring phosphorus-containing groups"/>
    <property type="evidence" value="ECO:0007669"/>
    <property type="project" value="InterPro"/>
</dbReference>
<dbReference type="Gene3D" id="3.50.30.10">
    <property type="entry name" value="Phosphohistidine domain"/>
    <property type="match status" value="1"/>
</dbReference>
<evidence type="ECO:0000313" key="2">
    <source>
        <dbReference type="EMBL" id="CAA0129989.1"/>
    </source>
</evidence>
<dbReference type="InterPro" id="IPR051549">
    <property type="entry name" value="PEP_Utilizing_Enz"/>
</dbReference>
<reference evidence="2 3" key="1">
    <citation type="submission" date="2019-11" db="EMBL/GenBank/DDBJ databases">
        <authorList>
            <person name="Holert J."/>
        </authorList>
    </citation>
    <scope>NUCLEOTIDE SEQUENCE [LARGE SCALE GENOMIC DNA]</scope>
    <source>
        <strain evidence="2">BC8_1</strain>
    </source>
</reference>
<dbReference type="PANTHER" id="PTHR43615">
    <property type="entry name" value="PHOSPHOENOLPYRUVATE SYNTHASE-RELATED"/>
    <property type="match status" value="1"/>
</dbReference>
<dbReference type="EMBL" id="CACSIP010000037">
    <property type="protein sequence ID" value="CAA0129989.1"/>
    <property type="molecule type" value="Genomic_DNA"/>
</dbReference>
<dbReference type="SUPFAM" id="SSF52009">
    <property type="entry name" value="Phosphohistidine domain"/>
    <property type="match status" value="1"/>
</dbReference>
<gene>
    <name evidence="2" type="primary">pigC_4</name>
    <name evidence="2" type="ORF">AELLOGFF_05637</name>
</gene>
<dbReference type="OrthoDB" id="9765468at2"/>
<dbReference type="EC" id="6.4.-.-" evidence="2"/>
<keyword evidence="2" id="KW-0436">Ligase</keyword>
<feature type="domain" description="PEP-utilising enzyme mobile" evidence="1">
    <location>
        <begin position="504"/>
        <end position="574"/>
    </location>
</feature>
<dbReference type="PANTHER" id="PTHR43615:SF1">
    <property type="entry name" value="PPDK_N DOMAIN-CONTAINING PROTEIN"/>
    <property type="match status" value="1"/>
</dbReference>
<name>A0A5S9R4H3_MYCVN</name>
<dbReference type="AlphaFoldDB" id="A0A5S9R4H3"/>
<dbReference type="Proteomes" id="UP000430146">
    <property type="component" value="Unassembled WGS sequence"/>
</dbReference>
<proteinExistence type="predicted"/>
<dbReference type="InterPro" id="IPR008279">
    <property type="entry name" value="PEP-util_enz_mobile_dom"/>
</dbReference>
<dbReference type="InterPro" id="IPR036637">
    <property type="entry name" value="Phosphohistidine_dom_sf"/>
</dbReference>
<dbReference type="GO" id="GO:0016874">
    <property type="term" value="F:ligase activity"/>
    <property type="evidence" value="ECO:0007669"/>
    <property type="project" value="UniProtKB-KW"/>
</dbReference>
<evidence type="ECO:0000313" key="3">
    <source>
        <dbReference type="Proteomes" id="UP000430146"/>
    </source>
</evidence>
<keyword evidence="2" id="KW-0808">Transferase</keyword>